<sequence>MSNIVRGFTQRLWAAIKPVGPALSFNEPRSDIYNVTPKKTAEQMINEIKPVEIEANKVGCDGGNGPLGHPMVYINLDSEKPVPCGYCGLRFVKKHGHHHH</sequence>
<dbReference type="InterPro" id="IPR019401">
    <property type="entry name" value="Znf_CHCC"/>
</dbReference>
<name>A0A8J4USW9_9MYCE</name>
<dbReference type="PANTHER" id="PTHR13156:SF0">
    <property type="entry name" value="NADH DEHYDROGENASE [UBIQUINONE] IRON-SULFUR PROTEIN 6, MITOCHONDRIAL"/>
    <property type="match status" value="1"/>
</dbReference>
<evidence type="ECO:0000313" key="3">
    <source>
        <dbReference type="Proteomes" id="UP000695562"/>
    </source>
</evidence>
<reference evidence="2" key="1">
    <citation type="submission" date="2020-01" db="EMBL/GenBank/DDBJ databases">
        <title>Development of genomics and gene disruption for Polysphondylium violaceum indicates a role for the polyketide synthase stlB in stalk morphogenesis.</title>
        <authorList>
            <person name="Narita B."/>
            <person name="Kawabe Y."/>
            <person name="Kin K."/>
            <person name="Saito T."/>
            <person name="Gibbs R."/>
            <person name="Kuspa A."/>
            <person name="Muzny D."/>
            <person name="Queller D."/>
            <person name="Richards S."/>
            <person name="Strassman J."/>
            <person name="Sucgang R."/>
            <person name="Worley K."/>
            <person name="Schaap P."/>
        </authorList>
    </citation>
    <scope>NUCLEOTIDE SEQUENCE</scope>
    <source>
        <strain evidence="2">QSvi11</strain>
    </source>
</reference>
<dbReference type="GO" id="GO:0006120">
    <property type="term" value="P:mitochondrial electron transport, NADH to ubiquinone"/>
    <property type="evidence" value="ECO:0007669"/>
    <property type="project" value="TreeGrafter"/>
</dbReference>
<dbReference type="PANTHER" id="PTHR13156">
    <property type="entry name" value="NADH-UBIQUINONE OXIDOREDUCTASE 13 KD-A SUBUNIT"/>
    <property type="match status" value="1"/>
</dbReference>
<dbReference type="AlphaFoldDB" id="A0A8J4USW9"/>
<proteinExistence type="predicted"/>
<dbReference type="OrthoDB" id="307899at2759"/>
<dbReference type="Pfam" id="PF10276">
    <property type="entry name" value="zf-CHCC"/>
    <property type="match status" value="1"/>
</dbReference>
<evidence type="ECO:0000313" key="2">
    <source>
        <dbReference type="EMBL" id="KAF2074101.1"/>
    </source>
</evidence>
<comment type="caution">
    <text evidence="2">The sequence shown here is derived from an EMBL/GenBank/DDBJ whole genome shotgun (WGS) entry which is preliminary data.</text>
</comment>
<organism evidence="2 3">
    <name type="scientific">Polysphondylium violaceum</name>
    <dbReference type="NCBI Taxonomy" id="133409"/>
    <lineage>
        <taxon>Eukaryota</taxon>
        <taxon>Amoebozoa</taxon>
        <taxon>Evosea</taxon>
        <taxon>Eumycetozoa</taxon>
        <taxon>Dictyostelia</taxon>
        <taxon>Dictyosteliales</taxon>
        <taxon>Dictyosteliaceae</taxon>
        <taxon>Polysphondylium</taxon>
    </lineage>
</organism>
<accession>A0A8J4USW9</accession>
<protein>
    <recommendedName>
        <fullName evidence="1">Zinc finger CHCC-type domain-containing protein</fullName>
    </recommendedName>
</protein>
<evidence type="ECO:0000259" key="1">
    <source>
        <dbReference type="Pfam" id="PF10276"/>
    </source>
</evidence>
<dbReference type="EMBL" id="AJWJ01000165">
    <property type="protein sequence ID" value="KAF2074101.1"/>
    <property type="molecule type" value="Genomic_DNA"/>
</dbReference>
<dbReference type="GO" id="GO:0005739">
    <property type="term" value="C:mitochondrion"/>
    <property type="evidence" value="ECO:0007669"/>
    <property type="project" value="GOC"/>
</dbReference>
<keyword evidence="3" id="KW-1185">Reference proteome</keyword>
<gene>
    <name evidence="2" type="ORF">CYY_004586</name>
</gene>
<feature type="domain" description="Zinc finger CHCC-type" evidence="1">
    <location>
        <begin position="56"/>
        <end position="91"/>
    </location>
</feature>
<dbReference type="Proteomes" id="UP000695562">
    <property type="component" value="Unassembled WGS sequence"/>
</dbReference>
<dbReference type="Gene3D" id="2.60.260.40">
    <property type="entry name" value="q5lls5 like domains"/>
    <property type="match status" value="1"/>
</dbReference>